<protein>
    <submittedName>
        <fullName evidence="1">Uncharacterized protein</fullName>
    </submittedName>
</protein>
<name>A0A6P2ZW78_BURL3</name>
<dbReference type="AlphaFoldDB" id="A0A6P2ZW78"/>
<organism evidence="1 2">
    <name type="scientific">Burkholderia lata (strain ATCC 17760 / DSM 23089 / LMG 22485 / NCIMB 9086 / R18194 / 383)</name>
    <dbReference type="NCBI Taxonomy" id="482957"/>
    <lineage>
        <taxon>Bacteria</taxon>
        <taxon>Pseudomonadati</taxon>
        <taxon>Pseudomonadota</taxon>
        <taxon>Betaproteobacteria</taxon>
        <taxon>Burkholderiales</taxon>
        <taxon>Burkholderiaceae</taxon>
        <taxon>Burkholderia</taxon>
        <taxon>Burkholderia cepacia complex</taxon>
    </lineage>
</organism>
<proteinExistence type="predicted"/>
<dbReference type="Proteomes" id="UP000494260">
    <property type="component" value="Unassembled WGS sequence"/>
</dbReference>
<sequence>MFLLRSAANTHTVTLPRFSDEHVLTVAKKLRHTISTFPEHIRSLVRAQLDRLHPDVCHRQWLIHIRGSPDRLSGTRNARESGKLAPTATAAYHRINLDWALARHCGKVTSSRKPANDSIETASIVSEHQRTSVGSRKRGLWEWHDPAEVPRRNLATSSAMDRPASVGVPGWAPGTRSIATGSPGREFDLIGMRTAHVQSARSKGHSSLTSCLSHSLPGSRSSRACHTIAIGFAENEIGTGQVERPKRSAYRCAMRDGKVVRTGVSAAIISTARKLGPAETILSSTRASRNASSRQPNIVFRIDTTTCGVST</sequence>
<evidence type="ECO:0000313" key="1">
    <source>
        <dbReference type="EMBL" id="VWD35715.1"/>
    </source>
</evidence>
<dbReference type="EMBL" id="CABVQH010000036">
    <property type="protein sequence ID" value="VWD35715.1"/>
    <property type="molecule type" value="Genomic_DNA"/>
</dbReference>
<accession>A0A6P2ZW78</accession>
<gene>
    <name evidence="1" type="ORF">BLA18109_06998</name>
</gene>
<reference evidence="1 2" key="1">
    <citation type="submission" date="2019-09" db="EMBL/GenBank/DDBJ databases">
        <authorList>
            <person name="Depoorter E."/>
        </authorList>
    </citation>
    <scope>NUCLEOTIDE SEQUENCE [LARGE SCALE GENOMIC DNA]</scope>
    <source>
        <strain evidence="1">R-18109</strain>
    </source>
</reference>
<evidence type="ECO:0000313" key="2">
    <source>
        <dbReference type="Proteomes" id="UP000494260"/>
    </source>
</evidence>